<protein>
    <submittedName>
        <fullName evidence="7">Nucleobase-ascorbate transporter 4</fullName>
    </submittedName>
</protein>
<dbReference type="GO" id="GO:0016020">
    <property type="term" value="C:membrane"/>
    <property type="evidence" value="ECO:0007669"/>
    <property type="project" value="UniProtKB-SubCell"/>
</dbReference>
<feature type="transmembrane region" description="Helical" evidence="6">
    <location>
        <begin position="140"/>
        <end position="162"/>
    </location>
</feature>
<proteinExistence type="inferred from homology"/>
<comment type="subcellular location">
    <subcellularLocation>
        <location evidence="1">Membrane</location>
        <topology evidence="1">Multi-pass membrane protein</topology>
    </subcellularLocation>
</comment>
<dbReference type="Proteomes" id="UP000075243">
    <property type="component" value="Chromosome 2"/>
</dbReference>
<feature type="transmembrane region" description="Helical" evidence="6">
    <location>
        <begin position="193"/>
        <end position="210"/>
    </location>
</feature>
<feature type="transmembrane region" description="Helical" evidence="6">
    <location>
        <begin position="365"/>
        <end position="387"/>
    </location>
</feature>
<dbReference type="EMBL" id="CM003604">
    <property type="protein sequence ID" value="KYP75264.1"/>
    <property type="molecule type" value="Genomic_DNA"/>
</dbReference>
<gene>
    <name evidence="7" type="ORF">KK1_007972</name>
</gene>
<evidence type="ECO:0000256" key="3">
    <source>
        <dbReference type="ARBA" id="ARBA00022692"/>
    </source>
</evidence>
<evidence type="ECO:0000256" key="4">
    <source>
        <dbReference type="ARBA" id="ARBA00022989"/>
    </source>
</evidence>
<dbReference type="GO" id="GO:0022857">
    <property type="term" value="F:transmembrane transporter activity"/>
    <property type="evidence" value="ECO:0007669"/>
    <property type="project" value="InterPro"/>
</dbReference>
<dbReference type="Pfam" id="PF00860">
    <property type="entry name" value="Xan_ur_permease"/>
    <property type="match status" value="1"/>
</dbReference>
<feature type="transmembrane region" description="Helical" evidence="6">
    <location>
        <begin position="168"/>
        <end position="186"/>
    </location>
</feature>
<feature type="transmembrane region" description="Helical" evidence="6">
    <location>
        <begin position="425"/>
        <end position="441"/>
    </location>
</feature>
<feature type="transmembrane region" description="Helical" evidence="6">
    <location>
        <begin position="453"/>
        <end position="476"/>
    </location>
</feature>
<keyword evidence="4 6" id="KW-1133">Transmembrane helix</keyword>
<organism evidence="7 8">
    <name type="scientific">Cajanus cajan</name>
    <name type="common">Pigeon pea</name>
    <name type="synonym">Cajanus indicus</name>
    <dbReference type="NCBI Taxonomy" id="3821"/>
    <lineage>
        <taxon>Eukaryota</taxon>
        <taxon>Viridiplantae</taxon>
        <taxon>Streptophyta</taxon>
        <taxon>Embryophyta</taxon>
        <taxon>Tracheophyta</taxon>
        <taxon>Spermatophyta</taxon>
        <taxon>Magnoliopsida</taxon>
        <taxon>eudicotyledons</taxon>
        <taxon>Gunneridae</taxon>
        <taxon>Pentapetalae</taxon>
        <taxon>rosids</taxon>
        <taxon>fabids</taxon>
        <taxon>Fabales</taxon>
        <taxon>Fabaceae</taxon>
        <taxon>Papilionoideae</taxon>
        <taxon>50 kb inversion clade</taxon>
        <taxon>NPAAA clade</taxon>
        <taxon>indigoferoid/millettioid clade</taxon>
        <taxon>Phaseoleae</taxon>
        <taxon>Cajanus</taxon>
    </lineage>
</organism>
<feature type="transmembrane region" description="Helical" evidence="6">
    <location>
        <begin position="100"/>
        <end position="119"/>
    </location>
</feature>
<evidence type="ECO:0000256" key="5">
    <source>
        <dbReference type="ARBA" id="ARBA00023136"/>
    </source>
</evidence>
<feature type="transmembrane region" description="Helical" evidence="6">
    <location>
        <begin position="393"/>
        <end position="413"/>
    </location>
</feature>
<feature type="transmembrane region" description="Helical" evidence="6">
    <location>
        <begin position="41"/>
        <end position="64"/>
    </location>
</feature>
<dbReference type="InterPro" id="IPR006043">
    <property type="entry name" value="NCS2"/>
</dbReference>
<dbReference type="OMA" id="QIMQVIF"/>
<dbReference type="OrthoDB" id="1641903at2759"/>
<dbReference type="Gramene" id="C.cajan_07759.t">
    <property type="protein sequence ID" value="C.cajan_07759.t"/>
    <property type="gene ID" value="C.cajan_07759"/>
</dbReference>
<keyword evidence="3 6" id="KW-0812">Transmembrane</keyword>
<evidence type="ECO:0000313" key="8">
    <source>
        <dbReference type="Proteomes" id="UP000075243"/>
    </source>
</evidence>
<comment type="similarity">
    <text evidence="2">Belongs to the nucleobase:cation symporter-2 (NCS2) (TC 2.A.40) family.</text>
</comment>
<evidence type="ECO:0000256" key="6">
    <source>
        <dbReference type="SAM" id="Phobius"/>
    </source>
</evidence>
<sequence>MKDGRRENKDELEPHPVKEQLPGVDYCVTSSPSWPEGILVGFQHCLVALGTIVMASTILVTIVGGDNNMDVEKAEMIQTLLFVAAINTLLQTWFGTRLPVVVGASYVFLIPFVSVAVSTRMSVIADPHQRFIQSMRAMQGAIIVASGFQIVIGFLGFGRIFARYLSPLSAVPLVTLTGLGLFLLAFQRLVDCVEIGIPAFVILVLLSQYIPERMRSRKADRFATIVSIGIAWAFAEILTAAGAYKKRSPNTKLSCCTDRSGLISAAPWIRVPLPFQWGRPSFDTGDIFATVAASLVAIVESTGTFIAASRLAKATPIPPSVLGRGVGWLGIGTLLDGLFGAIAGSTASVENAGLLALTRVGSRRVIQISAGFMLFFSILGKFGAFLASIPLPIIAAIYCVLFAFVASVGLSGLQYCNLNSYRSMFILGVSLCMGLSVPHYFNGHGPLHTGSTAFNNIMQAIFTSPATVAITVGYFLDLTLKHGHSSTRLDSGRHWWENFRSFNRDERSEDFYSLPLNLGKFFPSH</sequence>
<feature type="transmembrane region" description="Helical" evidence="6">
    <location>
        <begin position="222"/>
        <end position="244"/>
    </location>
</feature>
<name>A0A151U7J3_CAJCA</name>
<evidence type="ECO:0000313" key="7">
    <source>
        <dbReference type="EMBL" id="KYP75264.1"/>
    </source>
</evidence>
<dbReference type="PANTHER" id="PTHR11119">
    <property type="entry name" value="XANTHINE-URACIL / VITAMIN C PERMEASE FAMILY MEMBER"/>
    <property type="match status" value="1"/>
</dbReference>
<accession>A0A151U7J3</accession>
<dbReference type="AlphaFoldDB" id="A0A151U7J3"/>
<evidence type="ECO:0000256" key="2">
    <source>
        <dbReference type="ARBA" id="ARBA00008821"/>
    </source>
</evidence>
<keyword evidence="5 6" id="KW-0472">Membrane</keyword>
<dbReference type="NCBIfam" id="NF037981">
    <property type="entry name" value="NCS2_1"/>
    <property type="match status" value="1"/>
</dbReference>
<evidence type="ECO:0000256" key="1">
    <source>
        <dbReference type="ARBA" id="ARBA00004141"/>
    </source>
</evidence>
<reference evidence="7 8" key="1">
    <citation type="journal article" date="2012" name="Nat. Biotechnol.">
        <title>Draft genome sequence of pigeonpea (Cajanus cajan), an orphan legume crop of resource-poor farmers.</title>
        <authorList>
            <person name="Varshney R.K."/>
            <person name="Chen W."/>
            <person name="Li Y."/>
            <person name="Bharti A.K."/>
            <person name="Saxena R.K."/>
            <person name="Schlueter J.A."/>
            <person name="Donoghue M.T."/>
            <person name="Azam S."/>
            <person name="Fan G."/>
            <person name="Whaley A.M."/>
            <person name="Farmer A.D."/>
            <person name="Sheridan J."/>
            <person name="Iwata A."/>
            <person name="Tuteja R."/>
            <person name="Penmetsa R.V."/>
            <person name="Wu W."/>
            <person name="Upadhyaya H.D."/>
            <person name="Yang S.P."/>
            <person name="Shah T."/>
            <person name="Saxena K.B."/>
            <person name="Michael T."/>
            <person name="McCombie W.R."/>
            <person name="Yang B."/>
            <person name="Zhang G."/>
            <person name="Yang H."/>
            <person name="Wang J."/>
            <person name="Spillane C."/>
            <person name="Cook D.R."/>
            <person name="May G.D."/>
            <person name="Xu X."/>
            <person name="Jackson S.A."/>
        </authorList>
    </citation>
    <scope>NUCLEOTIDE SEQUENCE [LARGE SCALE GENOMIC DNA]</scope>
    <source>
        <strain evidence="8">cv. Asha</strain>
    </source>
</reference>
<feature type="transmembrane region" description="Helical" evidence="6">
    <location>
        <begin position="76"/>
        <end position="94"/>
    </location>
</feature>
<keyword evidence="8" id="KW-1185">Reference proteome</keyword>
<dbReference type="STRING" id="3821.A0A151U7J3"/>